<dbReference type="Proteomes" id="UP001335100">
    <property type="component" value="Unassembled WGS sequence"/>
</dbReference>
<keyword evidence="3" id="KW-0255">Endonuclease</keyword>
<comment type="caution">
    <text evidence="3">The sequence shown here is derived from an EMBL/GenBank/DDBJ whole genome shotgun (WGS) entry which is preliminary data.</text>
</comment>
<dbReference type="InterPro" id="IPR036388">
    <property type="entry name" value="WH-like_DNA-bd_sf"/>
</dbReference>
<dbReference type="RefSeq" id="WP_330075113.1">
    <property type="nucleotide sequence ID" value="NZ_JAZDQJ010000013.1"/>
</dbReference>
<dbReference type="EMBL" id="JAZDQJ010000013">
    <property type="protein sequence ID" value="MEE1934258.1"/>
    <property type="molecule type" value="Genomic_DNA"/>
</dbReference>
<evidence type="ECO:0000259" key="1">
    <source>
        <dbReference type="Pfam" id="PF08721"/>
    </source>
</evidence>
<dbReference type="InterPro" id="IPR011856">
    <property type="entry name" value="tRNA_endonuc-like_dom_sf"/>
</dbReference>
<keyword evidence="3" id="KW-0540">Nuclease</keyword>
<protein>
    <submittedName>
        <fullName evidence="3">TnsA endonuclease N-terminal domain-containing protein</fullName>
    </submittedName>
</protein>
<name>A0ABU7HRZ7_9PSED</name>
<dbReference type="CDD" id="cd22362">
    <property type="entry name" value="TnsA_endonuclease-like"/>
    <property type="match status" value="1"/>
</dbReference>
<dbReference type="Pfam" id="PF08721">
    <property type="entry name" value="Tn7_Tnp_TnsA_C"/>
    <property type="match status" value="1"/>
</dbReference>
<sequence>MARRRYEIDEAKTQKFLKEGRGQGEGAHYLPWLTIQDVPSSGRSTRAFGGTTGRTHHLLSDLETGLFLILDRSSLVVDIREQFPLPREETRQIAASMGIKHPREPKAGNDIVMTTDFLITMREGSETWVVARSVKPAGELEKKRVLEKQEIERRYWSSQSVNFGIVTENEIPKELVKNLRFLSEMRSLDGLIVPYEEYWSDRQSVFINQFRNVASCTLKEFFTHLEISQGFQVGEALTVFRHLAARKIISFDLSKEWHVHLPVEHFVIEKYEYAAEVKPNVIGQ</sequence>
<keyword evidence="4" id="KW-1185">Reference proteome</keyword>
<dbReference type="Gene3D" id="1.10.10.10">
    <property type="entry name" value="Winged helix-like DNA-binding domain superfamily/Winged helix DNA-binding domain"/>
    <property type="match status" value="1"/>
</dbReference>
<evidence type="ECO:0000313" key="4">
    <source>
        <dbReference type="Proteomes" id="UP001335100"/>
    </source>
</evidence>
<dbReference type="GO" id="GO:0004519">
    <property type="term" value="F:endonuclease activity"/>
    <property type="evidence" value="ECO:0007669"/>
    <property type="project" value="UniProtKB-KW"/>
</dbReference>
<organism evidence="3 4">
    <name type="scientific">Pseudomonas ulcerans</name>
    <dbReference type="NCBI Taxonomy" id="3115852"/>
    <lineage>
        <taxon>Bacteria</taxon>
        <taxon>Pseudomonadati</taxon>
        <taxon>Pseudomonadota</taxon>
        <taxon>Gammaproteobacteria</taxon>
        <taxon>Pseudomonadales</taxon>
        <taxon>Pseudomonadaceae</taxon>
        <taxon>Pseudomonas</taxon>
    </lineage>
</organism>
<reference evidence="3 4" key="1">
    <citation type="submission" date="2024-01" db="EMBL/GenBank/DDBJ databases">
        <title>Unpublished Manusciprt.</title>
        <authorList>
            <person name="Duman M."/>
            <person name="Valdes E.G."/>
            <person name="Ajmi N."/>
            <person name="Altun S."/>
            <person name="Saticioglu I.B."/>
        </authorList>
    </citation>
    <scope>NUCLEOTIDE SEQUENCE [LARGE SCALE GENOMIC DNA]</scope>
    <source>
        <strain evidence="3 4">148P</strain>
    </source>
</reference>
<feature type="domain" description="TnsA endonuclease C-terminal" evidence="1">
    <location>
        <begin position="170"/>
        <end position="253"/>
    </location>
</feature>
<dbReference type="InterPro" id="IPR014833">
    <property type="entry name" value="TnsA_N"/>
</dbReference>
<dbReference type="SUPFAM" id="SSF52980">
    <property type="entry name" value="Restriction endonuclease-like"/>
    <property type="match status" value="1"/>
</dbReference>
<dbReference type="InterPro" id="IPR011335">
    <property type="entry name" value="Restrct_endonuc-II-like"/>
</dbReference>
<keyword evidence="3" id="KW-0378">Hydrolase</keyword>
<accession>A0ABU7HRZ7</accession>
<gene>
    <name evidence="3" type="ORF">V0R50_13575</name>
</gene>
<dbReference type="InterPro" id="IPR014832">
    <property type="entry name" value="TnsA_C"/>
</dbReference>
<evidence type="ECO:0000259" key="2">
    <source>
        <dbReference type="Pfam" id="PF08722"/>
    </source>
</evidence>
<feature type="domain" description="TnsA endonuclease N-terminal" evidence="2">
    <location>
        <begin position="76"/>
        <end position="168"/>
    </location>
</feature>
<proteinExistence type="predicted"/>
<evidence type="ECO:0000313" key="3">
    <source>
        <dbReference type="EMBL" id="MEE1934258.1"/>
    </source>
</evidence>
<dbReference type="Pfam" id="PF08722">
    <property type="entry name" value="Tn7_TnsA-like_N"/>
    <property type="match status" value="1"/>
</dbReference>
<dbReference type="Gene3D" id="3.40.1350.10">
    <property type="match status" value="1"/>
</dbReference>